<dbReference type="Pfam" id="PF07085">
    <property type="entry name" value="DRTGG"/>
    <property type="match status" value="1"/>
</dbReference>
<sequence length="109" mass="11875">MKVKDILSHEFTLVAGEGGIEKEVSNVYVCDLLSFVMSHVKSGSAWVTIQTHVNVIAVAVMTEISCIIICEGEKLDENAKEKADDENIPVIAFNGSSYEAAIKLSEMIK</sequence>
<organism evidence="2 3">
    <name type="scientific">Thermoanaerobacterium butyriciformans</name>
    <dbReference type="NCBI Taxonomy" id="1702242"/>
    <lineage>
        <taxon>Bacteria</taxon>
        <taxon>Bacillati</taxon>
        <taxon>Bacillota</taxon>
        <taxon>Clostridia</taxon>
        <taxon>Thermoanaerobacterales</taxon>
        <taxon>Thermoanaerobacteraceae</taxon>
        <taxon>Thermoanaerobacterium</taxon>
    </lineage>
</organism>
<evidence type="ECO:0000259" key="1">
    <source>
        <dbReference type="Pfam" id="PF07085"/>
    </source>
</evidence>
<dbReference type="RefSeq" id="WP_085112667.1">
    <property type="nucleotide sequence ID" value="NZ_JAGGLT010000025.1"/>
</dbReference>
<dbReference type="SUPFAM" id="SSF75138">
    <property type="entry name" value="HprK N-terminal domain-like"/>
    <property type="match status" value="1"/>
</dbReference>
<evidence type="ECO:0000313" key="3">
    <source>
        <dbReference type="Proteomes" id="UP001166402"/>
    </source>
</evidence>
<proteinExistence type="predicted"/>
<dbReference type="InterPro" id="IPR010766">
    <property type="entry name" value="DRTGG"/>
</dbReference>
<dbReference type="Proteomes" id="UP001166402">
    <property type="component" value="Unassembled WGS sequence"/>
</dbReference>
<dbReference type="EMBL" id="JAGGLT010000025">
    <property type="protein sequence ID" value="MBP2072680.1"/>
    <property type="molecule type" value="Genomic_DNA"/>
</dbReference>
<comment type="caution">
    <text evidence="2">The sequence shown here is derived from an EMBL/GenBank/DDBJ whole genome shotgun (WGS) entry which is preliminary data.</text>
</comment>
<dbReference type="InterPro" id="IPR028979">
    <property type="entry name" value="Ser_kin/Pase_Hpr-like_N_sf"/>
</dbReference>
<protein>
    <submittedName>
        <fullName evidence="2">Transcriptional regulator</fullName>
    </submittedName>
</protein>
<dbReference type="Gene3D" id="3.40.1390.20">
    <property type="entry name" value="HprK N-terminal domain-like"/>
    <property type="match status" value="1"/>
</dbReference>
<gene>
    <name evidence="2" type="ORF">J2Z80_002222</name>
</gene>
<reference evidence="2" key="1">
    <citation type="submission" date="2021-03" db="EMBL/GenBank/DDBJ databases">
        <title>Genomic Encyclopedia of Type Strains, Phase IV (KMG-IV): sequencing the most valuable type-strain genomes for metagenomic binning, comparative biology and taxonomic classification.</title>
        <authorList>
            <person name="Goeker M."/>
        </authorList>
    </citation>
    <scope>NUCLEOTIDE SEQUENCE</scope>
    <source>
        <strain evidence="2">DSM 101588</strain>
    </source>
</reference>
<name>A0ABS4NG91_9THEO</name>
<accession>A0ABS4NG91</accession>
<keyword evidence="3" id="KW-1185">Reference proteome</keyword>
<feature type="domain" description="DRTGG" evidence="1">
    <location>
        <begin position="13"/>
        <end position="106"/>
    </location>
</feature>
<evidence type="ECO:0000313" key="2">
    <source>
        <dbReference type="EMBL" id="MBP2072680.1"/>
    </source>
</evidence>